<feature type="compositionally biased region" description="Basic and acidic residues" evidence="1">
    <location>
        <begin position="253"/>
        <end position="265"/>
    </location>
</feature>
<dbReference type="EMBL" id="JAACJN010000064">
    <property type="protein sequence ID" value="KAF5380289.1"/>
    <property type="molecule type" value="Genomic_DNA"/>
</dbReference>
<protein>
    <submittedName>
        <fullName evidence="2">Uncharacterized protein</fullName>
    </submittedName>
</protein>
<sequence length="514" mass="57100">MTKSRSKPRSRPTVDSDDYDVVILSGNEVQDNTAGSEESDEPEEDELDEDDSSNDDRTSSTLSPYRALSVPLPDDPTQATPELMAALDKAIPATTSTSKPKTKVAKPSKSKASKSALKVSKSAPEKASKFASKALLPAVSKPIKCFVKLFEADQFSKSYKSRTSSQIRNFAIDRSDEWDAVKLEMLKIIDNCWSPPQLDLNDYEITYAIPRKVSDPVPLVSEHDLSSLLAITDPTKDITANVSICAKKLATRSEKENNESLQEKNLKRKTSNKSDSDEEAWMFEKNAKKKKGKEKQKPEPKINLDLSKQVELLRAKWECSEPDGSDYCFWTEQDREHKPISSSMFRTWGEALLKGDPDIADINHPPNHEKFSSLHTGKKMAISPLLERRRRDMNRQENSAGPSIHVHLPDYLSERTTIPAHAAPLSAVAPIPPPPLSINSESTKLIQGAIGPDMPIETFGSSYDLTETVTSRLKTNGYMKAKTLRHVTIDELTSMGFKPGEIASLRDAVEDWAA</sequence>
<organism evidence="2 3">
    <name type="scientific">Collybiopsis confluens</name>
    <dbReference type="NCBI Taxonomy" id="2823264"/>
    <lineage>
        <taxon>Eukaryota</taxon>
        <taxon>Fungi</taxon>
        <taxon>Dikarya</taxon>
        <taxon>Basidiomycota</taxon>
        <taxon>Agaricomycotina</taxon>
        <taxon>Agaricomycetes</taxon>
        <taxon>Agaricomycetidae</taxon>
        <taxon>Agaricales</taxon>
        <taxon>Marasmiineae</taxon>
        <taxon>Omphalotaceae</taxon>
        <taxon>Collybiopsis</taxon>
    </lineage>
</organism>
<feature type="region of interest" description="Disordered" evidence="1">
    <location>
        <begin position="253"/>
        <end position="280"/>
    </location>
</feature>
<evidence type="ECO:0000256" key="1">
    <source>
        <dbReference type="SAM" id="MobiDB-lite"/>
    </source>
</evidence>
<keyword evidence="3" id="KW-1185">Reference proteome</keyword>
<dbReference type="OrthoDB" id="3063862at2759"/>
<feature type="compositionally biased region" description="Acidic residues" evidence="1">
    <location>
        <begin position="37"/>
        <end position="53"/>
    </location>
</feature>
<comment type="caution">
    <text evidence="2">The sequence shown here is derived from an EMBL/GenBank/DDBJ whole genome shotgun (WGS) entry which is preliminary data.</text>
</comment>
<gene>
    <name evidence="2" type="ORF">D9757_007979</name>
</gene>
<name>A0A8H5M4E3_9AGAR</name>
<proteinExistence type="predicted"/>
<feature type="compositionally biased region" description="Basic residues" evidence="1">
    <location>
        <begin position="100"/>
        <end position="112"/>
    </location>
</feature>
<dbReference type="Proteomes" id="UP000518752">
    <property type="component" value="Unassembled WGS sequence"/>
</dbReference>
<accession>A0A8H5M4E3</accession>
<feature type="region of interest" description="Disordered" evidence="1">
    <location>
        <begin position="1"/>
        <end position="119"/>
    </location>
</feature>
<dbReference type="AlphaFoldDB" id="A0A8H5M4E3"/>
<reference evidence="2 3" key="1">
    <citation type="journal article" date="2020" name="ISME J.">
        <title>Uncovering the hidden diversity of litter-decomposition mechanisms in mushroom-forming fungi.</title>
        <authorList>
            <person name="Floudas D."/>
            <person name="Bentzer J."/>
            <person name="Ahren D."/>
            <person name="Johansson T."/>
            <person name="Persson P."/>
            <person name="Tunlid A."/>
        </authorList>
    </citation>
    <scope>NUCLEOTIDE SEQUENCE [LARGE SCALE GENOMIC DNA]</scope>
    <source>
        <strain evidence="2 3">CBS 406.79</strain>
    </source>
</reference>
<evidence type="ECO:0000313" key="2">
    <source>
        <dbReference type="EMBL" id="KAF5380289.1"/>
    </source>
</evidence>
<evidence type="ECO:0000313" key="3">
    <source>
        <dbReference type="Proteomes" id="UP000518752"/>
    </source>
</evidence>
<feature type="compositionally biased region" description="Basic residues" evidence="1">
    <location>
        <begin position="1"/>
        <end position="10"/>
    </location>
</feature>